<gene>
    <name evidence="10" type="primary">mamB</name>
    <name evidence="10" type="ORF">OMM_15479</name>
</gene>
<dbReference type="InterPro" id="IPR002524">
    <property type="entry name" value="Cation_efflux"/>
</dbReference>
<keyword evidence="3" id="KW-0813">Transport</keyword>
<dbReference type="PANTHER" id="PTHR43840:SF15">
    <property type="entry name" value="MITOCHONDRIAL METAL TRANSPORTER 1-RELATED"/>
    <property type="match status" value="1"/>
</dbReference>
<dbReference type="Gene3D" id="1.20.1510.10">
    <property type="entry name" value="Cation efflux protein transmembrane domain"/>
    <property type="match status" value="1"/>
</dbReference>
<dbReference type="InterPro" id="IPR027469">
    <property type="entry name" value="Cation_efflux_TMD_sf"/>
</dbReference>
<sequence length="321" mass="35347">MSASILNEQLLTQKTLKEKSQGLKANASHETDIKNICWRAFWTNIGLAVFKILVGFLEKTTGAMGFSQLLLIDGMTSAAIAMTTSNILFGQYMSHPETFDSQYPYGKGKAQYIGSLFVGTILSISAAIILGLAFKTFFVPMNLEPVGMGLSIALISIAASFLLILYIRGKQVHEHLEAKRMIKLQTVSIVSSLIVCNSLIFTGLLGWFFMERIGSLSISLLVVVLSFRIIKQSLDGIMDRSGGEQLEASIKELILAVDGVEKIYCVRSRHAGHNTCVDIQIAVNKEYSIRQTDLIEAEICKQISKKLSNINHVTTVKTYPA</sequence>
<evidence type="ECO:0000256" key="2">
    <source>
        <dbReference type="ARBA" id="ARBA00008114"/>
    </source>
</evidence>
<dbReference type="SUPFAM" id="SSF160240">
    <property type="entry name" value="Cation efflux protein cytoplasmic domain-like"/>
    <property type="match status" value="1"/>
</dbReference>
<feature type="transmembrane region" description="Helical" evidence="7">
    <location>
        <begin position="36"/>
        <end position="57"/>
    </location>
</feature>
<keyword evidence="5 7" id="KW-1133">Transmembrane helix</keyword>
<dbReference type="InterPro" id="IPR027470">
    <property type="entry name" value="Cation_efflux_CTD"/>
</dbReference>
<feature type="transmembrane region" description="Helical" evidence="7">
    <location>
        <begin position="146"/>
        <end position="167"/>
    </location>
</feature>
<dbReference type="SUPFAM" id="SSF161111">
    <property type="entry name" value="Cation efflux protein transmembrane domain-like"/>
    <property type="match status" value="1"/>
</dbReference>
<evidence type="ECO:0000256" key="5">
    <source>
        <dbReference type="ARBA" id="ARBA00022989"/>
    </source>
</evidence>
<dbReference type="InterPro" id="IPR036837">
    <property type="entry name" value="Cation_efflux_CTD_sf"/>
</dbReference>
<evidence type="ECO:0000256" key="6">
    <source>
        <dbReference type="ARBA" id="ARBA00023136"/>
    </source>
</evidence>
<dbReference type="Pfam" id="PF01545">
    <property type="entry name" value="Cation_efflux"/>
    <property type="match status" value="1"/>
</dbReference>
<evidence type="ECO:0000256" key="7">
    <source>
        <dbReference type="SAM" id="Phobius"/>
    </source>
</evidence>
<evidence type="ECO:0000256" key="1">
    <source>
        <dbReference type="ARBA" id="ARBA00004141"/>
    </source>
</evidence>
<feature type="transmembrane region" description="Helical" evidence="7">
    <location>
        <begin position="187"/>
        <end position="207"/>
    </location>
</feature>
<keyword evidence="4 7" id="KW-0812">Transmembrane</keyword>
<evidence type="ECO:0000313" key="11">
    <source>
        <dbReference type="Proteomes" id="UP000189670"/>
    </source>
</evidence>
<dbReference type="GO" id="GO:0008324">
    <property type="term" value="F:monoatomic cation transmembrane transporter activity"/>
    <property type="evidence" value="ECO:0007669"/>
    <property type="project" value="InterPro"/>
</dbReference>
<dbReference type="Pfam" id="PF16916">
    <property type="entry name" value="ZT_dimer"/>
    <property type="match status" value="1"/>
</dbReference>
<dbReference type="GO" id="GO:0016020">
    <property type="term" value="C:membrane"/>
    <property type="evidence" value="ECO:0007669"/>
    <property type="project" value="UniProtKB-SubCell"/>
</dbReference>
<dbReference type="InterPro" id="IPR058533">
    <property type="entry name" value="Cation_efflux_TM"/>
</dbReference>
<feature type="transmembrane region" description="Helical" evidence="7">
    <location>
        <begin position="110"/>
        <end position="134"/>
    </location>
</feature>
<accession>A0A1V1NQG4</accession>
<comment type="subcellular location">
    <subcellularLocation>
        <location evidence="1">Membrane</location>
        <topology evidence="1">Multi-pass membrane protein</topology>
    </subcellularLocation>
</comment>
<evidence type="ECO:0000256" key="3">
    <source>
        <dbReference type="ARBA" id="ARBA00022448"/>
    </source>
</evidence>
<dbReference type="AlphaFoldDB" id="A0A1V1NQG4"/>
<evidence type="ECO:0000313" key="10">
    <source>
        <dbReference type="EMBL" id="ETR64746.1"/>
    </source>
</evidence>
<proteinExistence type="inferred from homology"/>
<dbReference type="PANTHER" id="PTHR43840">
    <property type="entry name" value="MITOCHONDRIAL METAL TRANSPORTER 1-RELATED"/>
    <property type="match status" value="1"/>
</dbReference>
<feature type="transmembrane region" description="Helical" evidence="7">
    <location>
        <begin position="213"/>
        <end position="230"/>
    </location>
</feature>
<dbReference type="Proteomes" id="UP000189670">
    <property type="component" value="Unassembled WGS sequence"/>
</dbReference>
<evidence type="ECO:0000259" key="9">
    <source>
        <dbReference type="Pfam" id="PF16916"/>
    </source>
</evidence>
<feature type="transmembrane region" description="Helical" evidence="7">
    <location>
        <begin position="69"/>
        <end position="89"/>
    </location>
</feature>
<keyword evidence="6 7" id="KW-0472">Membrane</keyword>
<evidence type="ECO:0000256" key="4">
    <source>
        <dbReference type="ARBA" id="ARBA00022692"/>
    </source>
</evidence>
<evidence type="ECO:0000259" key="8">
    <source>
        <dbReference type="Pfam" id="PF01545"/>
    </source>
</evidence>
<comment type="caution">
    <text evidence="10">The sequence shown here is derived from an EMBL/GenBank/DDBJ whole genome shotgun (WGS) entry which is preliminary data.</text>
</comment>
<reference evidence="11" key="1">
    <citation type="submission" date="2012-11" db="EMBL/GenBank/DDBJ databases">
        <authorList>
            <person name="Lucero-Rivera Y.E."/>
            <person name="Tovar-Ramirez D."/>
        </authorList>
    </citation>
    <scope>NUCLEOTIDE SEQUENCE [LARGE SCALE GENOMIC DNA]</scope>
    <source>
        <strain evidence="11">Araruama</strain>
    </source>
</reference>
<dbReference type="Gene3D" id="3.30.70.1350">
    <property type="entry name" value="Cation efflux protein, cytoplasmic domain"/>
    <property type="match status" value="1"/>
</dbReference>
<dbReference type="NCBIfam" id="TIGR01297">
    <property type="entry name" value="CDF"/>
    <property type="match status" value="1"/>
</dbReference>
<name>A0A1V1NQG4_9BACT</name>
<organism evidence="10 11">
    <name type="scientific">Candidatus Magnetoglobus multicellularis str. Araruama</name>
    <dbReference type="NCBI Taxonomy" id="890399"/>
    <lineage>
        <taxon>Bacteria</taxon>
        <taxon>Pseudomonadati</taxon>
        <taxon>Thermodesulfobacteriota</taxon>
        <taxon>Desulfobacteria</taxon>
        <taxon>Desulfobacterales</taxon>
        <taxon>Desulfobacteraceae</taxon>
        <taxon>Candidatus Magnetoglobus</taxon>
    </lineage>
</organism>
<dbReference type="EMBL" id="ATBP01003705">
    <property type="protein sequence ID" value="ETR64746.1"/>
    <property type="molecule type" value="Genomic_DNA"/>
</dbReference>
<feature type="domain" description="Cation efflux protein transmembrane" evidence="8">
    <location>
        <begin position="39"/>
        <end position="238"/>
    </location>
</feature>
<dbReference type="InterPro" id="IPR050291">
    <property type="entry name" value="CDF_Transporter"/>
</dbReference>
<feature type="domain" description="Cation efflux protein cytoplasmic" evidence="9">
    <location>
        <begin position="246"/>
        <end position="314"/>
    </location>
</feature>
<protein>
    <submittedName>
        <fullName evidence="10">MamB</fullName>
    </submittedName>
</protein>
<comment type="similarity">
    <text evidence="2">Belongs to the cation diffusion facilitator (CDF) transporter (TC 2.A.4) family.</text>
</comment>